<dbReference type="SUPFAM" id="SSF81665">
    <property type="entry name" value="Calcium ATPase, transmembrane domain M"/>
    <property type="match status" value="1"/>
</dbReference>
<dbReference type="PANTHER" id="PTHR45630:SF6">
    <property type="entry name" value="CATION-TRANSPORTING P-TYPE ATPASE N-TERMINAL DOMAIN-CONTAINING PROTEIN"/>
    <property type="match status" value="1"/>
</dbReference>
<keyword evidence="6" id="KW-0067">ATP-binding</keyword>
<dbReference type="NCBIfam" id="TIGR01657">
    <property type="entry name" value="P-ATPase-V"/>
    <property type="match status" value="1"/>
</dbReference>
<dbReference type="Pfam" id="PF00690">
    <property type="entry name" value="Cation_ATPase_N"/>
    <property type="match status" value="1"/>
</dbReference>
<protein>
    <submittedName>
        <fullName evidence="15">p-ATPase family transporter: cation</fullName>
    </submittedName>
</protein>
<evidence type="ECO:0000256" key="4">
    <source>
        <dbReference type="ARBA" id="ARBA00022723"/>
    </source>
</evidence>
<feature type="transmembrane region" description="Helical" evidence="11">
    <location>
        <begin position="361"/>
        <end position="379"/>
    </location>
</feature>
<dbReference type="InterPro" id="IPR023298">
    <property type="entry name" value="ATPase_P-typ_TM_dom_sf"/>
</dbReference>
<feature type="transmembrane region" description="Helical" evidence="11">
    <location>
        <begin position="944"/>
        <end position="962"/>
    </location>
</feature>
<feature type="non-terminal residue" evidence="15">
    <location>
        <position position="1"/>
    </location>
</feature>
<dbReference type="InterPro" id="IPR044492">
    <property type="entry name" value="P_typ_ATPase_HD_dom"/>
</dbReference>
<evidence type="ECO:0000256" key="5">
    <source>
        <dbReference type="ARBA" id="ARBA00022741"/>
    </source>
</evidence>
<evidence type="ECO:0000256" key="9">
    <source>
        <dbReference type="ARBA" id="ARBA00022989"/>
    </source>
</evidence>
<dbReference type="InterPro" id="IPR001757">
    <property type="entry name" value="P_typ_ATPase"/>
</dbReference>
<sequence length="1094" mass="120217">VLAFASIATAHALLLFAQHWSVRIRCFVQYKPINRVTEGSYFIITPHAHQGKPEIVPVSRLRVFDADGSLRTMLWCVFQRQRYEYVEIEWDEARGKGQGELREIETPKDLPLSHYVKSRGLSGEEVHHSHERYGDNALQVNIPTFWNLYKEQLTGPVTVFQIFTVLLWLMDEYWKYALFSALSLLIFEGTTAFSRQRNIATLRGMGQKAGRILVRRGGVWEDHSTEELYPGDIISIKRNGGEEVPVPCDCVLLAGSAVVNEASLTGESVPQMKEHINPEVSKDERLDMNGLHKVHILYSGTTLMQHTSKTESESSALQVTTPDGGCLCYVLQTGFASTQGKLMRMMEFSSEQVTGDTKETLVLLFILLIFALAASYNVYVKGIADGKRSQYELILRCIMIVTSVVPPDLPMQTAMAVNTALIALVKASVYCTEPFRVPVAGKVDCCLFDKTGTITSDRLVAEGVLSDLTKGAPLKQPVEADKNVSIVIGGCHALLEIDGKTFGDPLEKAALLGIKWKYDPATHLGTPKLDDKITRSWTGAENTSVKILVRNHFASALQRMSVIADVSSNSTVSRWSLVKGSPEMIKSLLKNVPQGYDAAYRGLAEQGMRVIALAHKELSAEESARVGSQSTPLTRDEAESDLVFDGFFAFACKVRADSAEIIHALQASSNNVMMATGDATLTALHVGNEVGIARGGLDGALILARDQLDKLEWQSARVDEHMKPMKVFPYEETSIRELAKEYSLCVTGKSLNVALTASGTLWDNLDQISIYARMSPDDKERVLKRLKTQGKHTLMCGDGANDVGALKQAHVGVALLSGFEAGEKWAQLNAMKVATQRLVQEAKRRQAARSKVAGTGQSLQQVFAELEETDGEVPKVKLGDASMAAPFTSRAPSIKATADIIRQGRCTLVSAIQMQQVLMLSCLISAYSLSVLYLDGVRNSESQMMAAGTALTVAGLAFSYATPVHTLSEVRPLRSIFHPANFLSLFGQLVIHLAAMVYAVHLVKKAANETQRSFWEQGPPFEPCLLNTVVFLVDTVQRVCVMLVNYKGRPFMLGAMENKSLMGSMASMVIGAFVCAFEVIPWLNKKLQLVSMPD</sequence>
<dbReference type="NCBIfam" id="TIGR01494">
    <property type="entry name" value="ATPase_P-type"/>
    <property type="match status" value="1"/>
</dbReference>
<evidence type="ECO:0000256" key="1">
    <source>
        <dbReference type="ARBA" id="ARBA00004141"/>
    </source>
</evidence>
<feature type="non-terminal residue" evidence="15">
    <location>
        <position position="1094"/>
    </location>
</feature>
<dbReference type="SFLD" id="SFLDF00027">
    <property type="entry name" value="p-type_atpase"/>
    <property type="match status" value="1"/>
</dbReference>
<dbReference type="HOGENOM" id="CLU_001828_4_1_1"/>
<dbReference type="Pfam" id="PF00122">
    <property type="entry name" value="E1-E2_ATPase"/>
    <property type="match status" value="1"/>
</dbReference>
<dbReference type="GO" id="GO:0016020">
    <property type="term" value="C:membrane"/>
    <property type="evidence" value="ECO:0007669"/>
    <property type="project" value="UniProtKB-SubCell"/>
</dbReference>
<dbReference type="InterPro" id="IPR059000">
    <property type="entry name" value="ATPase_P-type_domA"/>
</dbReference>
<dbReference type="InterPro" id="IPR023299">
    <property type="entry name" value="ATPase_P-typ_cyto_dom_N"/>
</dbReference>
<dbReference type="Gene3D" id="3.40.1110.10">
    <property type="entry name" value="Calcium-transporting ATPase, cytoplasmic domain N"/>
    <property type="match status" value="1"/>
</dbReference>
<dbReference type="Pfam" id="PF00702">
    <property type="entry name" value="Hydrolase"/>
    <property type="match status" value="1"/>
</dbReference>
<evidence type="ECO:0000256" key="10">
    <source>
        <dbReference type="ARBA" id="ARBA00023136"/>
    </source>
</evidence>
<dbReference type="InterPro" id="IPR006544">
    <property type="entry name" value="P-type_TPase_V"/>
</dbReference>
<dbReference type="InterPro" id="IPR018303">
    <property type="entry name" value="ATPase_P-typ_P_site"/>
</dbReference>
<evidence type="ECO:0000313" key="15">
    <source>
        <dbReference type="EMBL" id="ABO99396.1"/>
    </source>
</evidence>
<feature type="chain" id="PRO_5007635070" evidence="12">
    <location>
        <begin position="18"/>
        <end position="1094"/>
    </location>
</feature>
<dbReference type="RefSeq" id="XP_001421103.1">
    <property type="nucleotide sequence ID" value="XM_001421066.1"/>
</dbReference>
<feature type="transmembrane region" description="Helical" evidence="11">
    <location>
        <begin position="982"/>
        <end position="1003"/>
    </location>
</feature>
<dbReference type="eggNOG" id="KOG0209">
    <property type="taxonomic scope" value="Eukaryota"/>
</dbReference>
<dbReference type="EMBL" id="CP000593">
    <property type="protein sequence ID" value="ABO99396.1"/>
    <property type="molecule type" value="Genomic_DNA"/>
</dbReference>
<dbReference type="PANTHER" id="PTHR45630">
    <property type="entry name" value="CATION-TRANSPORTING ATPASE-RELATED"/>
    <property type="match status" value="1"/>
</dbReference>
<dbReference type="STRING" id="436017.A4S6J4"/>
<evidence type="ECO:0000313" key="17">
    <source>
        <dbReference type="Proteomes" id="UP000001568"/>
    </source>
</evidence>
<dbReference type="KEGG" id="olu:OSTLU_516"/>
<feature type="signal peptide" evidence="12">
    <location>
        <begin position="1"/>
        <end position="17"/>
    </location>
</feature>
<dbReference type="InterPro" id="IPR008250">
    <property type="entry name" value="ATPase_P-typ_transduc_dom_A_sf"/>
</dbReference>
<accession>A4S6J4</accession>
<keyword evidence="8" id="KW-1278">Translocase</keyword>
<evidence type="ECO:0000256" key="11">
    <source>
        <dbReference type="SAM" id="Phobius"/>
    </source>
</evidence>
<dbReference type="Gene3D" id="2.70.150.10">
    <property type="entry name" value="Calcium-transporting ATPase, cytoplasmic transduction domain A"/>
    <property type="match status" value="1"/>
</dbReference>
<dbReference type="Proteomes" id="UP000001568">
    <property type="component" value="Chromosome 13"/>
</dbReference>
<keyword evidence="5" id="KW-0547">Nucleotide-binding</keyword>
<gene>
    <name evidence="16" type="ORF">OSTLU_199</name>
    <name evidence="15" type="ORF">OSTLU_516</name>
</gene>
<evidence type="ECO:0000256" key="12">
    <source>
        <dbReference type="SAM" id="SignalP"/>
    </source>
</evidence>
<dbReference type="GO" id="GO:0019829">
    <property type="term" value="F:ATPase-coupled monoatomic cation transmembrane transporter activity"/>
    <property type="evidence" value="ECO:0007669"/>
    <property type="project" value="TreeGrafter"/>
</dbReference>
<dbReference type="Gramene" id="ABO99396">
    <property type="protein sequence ID" value="ABO99396"/>
    <property type="gene ID" value="OSTLU_516"/>
</dbReference>
<keyword evidence="9 11" id="KW-1133">Transmembrane helix</keyword>
<dbReference type="SFLD" id="SFLDS00003">
    <property type="entry name" value="Haloacid_Dehalogenase"/>
    <property type="match status" value="1"/>
</dbReference>
<dbReference type="Gramene" id="ABP01210">
    <property type="protein sequence ID" value="ABP01210"/>
    <property type="gene ID" value="OSTLU_199"/>
</dbReference>
<dbReference type="SUPFAM" id="SSF56784">
    <property type="entry name" value="HAD-like"/>
    <property type="match status" value="1"/>
</dbReference>
<evidence type="ECO:0000256" key="3">
    <source>
        <dbReference type="ARBA" id="ARBA00022692"/>
    </source>
</evidence>
<dbReference type="EMBL" id="CP000601">
    <property type="protein sequence ID" value="ABP01210.1"/>
    <property type="molecule type" value="Genomic_DNA"/>
</dbReference>
<keyword evidence="4" id="KW-0479">Metal-binding</keyword>
<keyword evidence="7" id="KW-0460">Magnesium</keyword>
<feature type="domain" description="Cation-transporting P-type ATPase N-terminal" evidence="14">
    <location>
        <begin position="118"/>
        <end position="167"/>
    </location>
</feature>
<dbReference type="SFLD" id="SFLDG00002">
    <property type="entry name" value="C1.7:_P-type_atpase_like"/>
    <property type="match status" value="1"/>
</dbReference>
<evidence type="ECO:0000256" key="8">
    <source>
        <dbReference type="ARBA" id="ARBA00022967"/>
    </source>
</evidence>
<keyword evidence="10 11" id="KW-0472">Membrane</keyword>
<keyword evidence="17" id="KW-1185">Reference proteome</keyword>
<comment type="similarity">
    <text evidence="2">Belongs to the cation transport ATPase (P-type) (TC 3.A.3) family. Type V subfamily.</text>
</comment>
<dbReference type="Proteomes" id="UP000001568">
    <property type="component" value="Chromosome 21"/>
</dbReference>
<feature type="domain" description="P-type ATPase A" evidence="13">
    <location>
        <begin position="213"/>
        <end position="347"/>
    </location>
</feature>
<evidence type="ECO:0000259" key="14">
    <source>
        <dbReference type="Pfam" id="PF00690"/>
    </source>
</evidence>
<dbReference type="PROSITE" id="PS00154">
    <property type="entry name" value="ATPASE_E1_E2"/>
    <property type="match status" value="1"/>
</dbReference>
<dbReference type="InterPro" id="IPR036412">
    <property type="entry name" value="HAD-like_sf"/>
</dbReference>
<dbReference type="KEGG" id="olu:OSTLU_199"/>
<dbReference type="InterPro" id="IPR004014">
    <property type="entry name" value="ATPase_P-typ_cation-transptr_N"/>
</dbReference>
<keyword evidence="3 11" id="KW-0812">Transmembrane</keyword>
<reference evidence="15 17" key="1">
    <citation type="journal article" date="2007" name="Proc. Natl. Acad. Sci. U.S.A.">
        <title>The tiny eukaryote Ostreococcus provides genomic insights into the paradox of plankton speciation.</title>
        <authorList>
            <person name="Palenik B."/>
            <person name="Grimwood J."/>
            <person name="Aerts A."/>
            <person name="Rouze P."/>
            <person name="Salamov A."/>
            <person name="Putnam N."/>
            <person name="Dupont C."/>
            <person name="Jorgensen R."/>
            <person name="Derelle E."/>
            <person name="Rombauts S."/>
            <person name="Zhou K."/>
            <person name="Otillar R."/>
            <person name="Merchant S.S."/>
            <person name="Podell S."/>
            <person name="Gaasterland T."/>
            <person name="Napoli C."/>
            <person name="Gendler K."/>
            <person name="Manuell A."/>
            <person name="Tai V."/>
            <person name="Vallon O."/>
            <person name="Piganeau G."/>
            <person name="Jancek S."/>
            <person name="Heijde M."/>
            <person name="Jabbari K."/>
            <person name="Bowler C."/>
            <person name="Lohr M."/>
            <person name="Robbens S."/>
            <person name="Werner G."/>
            <person name="Dubchak I."/>
            <person name="Pazour G.J."/>
            <person name="Ren Q."/>
            <person name="Paulsen I."/>
            <person name="Delwiche C."/>
            <person name="Schmutz J."/>
            <person name="Rokhsar D."/>
            <person name="Van de Peer Y."/>
            <person name="Moreau H."/>
            <person name="Grigoriev I.V."/>
        </authorList>
    </citation>
    <scope>NUCLEOTIDE SEQUENCE [LARGE SCALE GENOMIC DNA]</scope>
    <source>
        <strain evidence="15 17">CCE9901</strain>
    </source>
</reference>
<evidence type="ECO:0000259" key="13">
    <source>
        <dbReference type="Pfam" id="PF00122"/>
    </source>
</evidence>
<evidence type="ECO:0000256" key="7">
    <source>
        <dbReference type="ARBA" id="ARBA00022842"/>
    </source>
</evidence>
<dbReference type="GO" id="GO:0016887">
    <property type="term" value="F:ATP hydrolysis activity"/>
    <property type="evidence" value="ECO:0007669"/>
    <property type="project" value="InterPro"/>
</dbReference>
<feature type="transmembrane region" description="Helical" evidence="11">
    <location>
        <begin position="1064"/>
        <end position="1083"/>
    </location>
</feature>
<dbReference type="Pfam" id="PF13246">
    <property type="entry name" value="Cation_ATPase"/>
    <property type="match status" value="1"/>
</dbReference>
<evidence type="ECO:0000256" key="6">
    <source>
        <dbReference type="ARBA" id="ARBA00022840"/>
    </source>
</evidence>
<evidence type="ECO:0000256" key="2">
    <source>
        <dbReference type="ARBA" id="ARBA00006000"/>
    </source>
</evidence>
<dbReference type="SUPFAM" id="SSF81660">
    <property type="entry name" value="Metal cation-transporting ATPase, ATP-binding domain N"/>
    <property type="match status" value="1"/>
</dbReference>
<dbReference type="RefSeq" id="XP_001422851.1">
    <property type="nucleotide sequence ID" value="XM_001422814.1"/>
</dbReference>
<dbReference type="OMA" id="QKTKYVW"/>
<name>A4S6J4_OSTLU</name>
<dbReference type="GeneID" id="5006998"/>
<dbReference type="SUPFAM" id="SSF81653">
    <property type="entry name" value="Calcium ATPase, transduction domain A"/>
    <property type="match status" value="1"/>
</dbReference>
<dbReference type="PRINTS" id="PR00119">
    <property type="entry name" value="CATATPASE"/>
</dbReference>
<proteinExistence type="inferred from homology"/>
<dbReference type="Gene3D" id="3.40.50.1000">
    <property type="entry name" value="HAD superfamily/HAD-like"/>
    <property type="match status" value="1"/>
</dbReference>
<dbReference type="GO" id="GO:0140358">
    <property type="term" value="F:P-type transmembrane transporter activity"/>
    <property type="evidence" value="ECO:0007669"/>
    <property type="project" value="InterPro"/>
</dbReference>
<keyword evidence="12" id="KW-0732">Signal</keyword>
<comment type="subcellular location">
    <subcellularLocation>
        <location evidence="1">Membrane</location>
        <topology evidence="1">Multi-pass membrane protein</topology>
    </subcellularLocation>
</comment>
<dbReference type="AlphaFoldDB" id="A4S6J4"/>
<dbReference type="GO" id="GO:0046872">
    <property type="term" value="F:metal ion binding"/>
    <property type="evidence" value="ECO:0007669"/>
    <property type="project" value="UniProtKB-KW"/>
</dbReference>
<dbReference type="InterPro" id="IPR023214">
    <property type="entry name" value="HAD_sf"/>
</dbReference>
<organism evidence="15 17">
    <name type="scientific">Ostreococcus lucimarinus (strain CCE9901)</name>
    <dbReference type="NCBI Taxonomy" id="436017"/>
    <lineage>
        <taxon>Eukaryota</taxon>
        <taxon>Viridiplantae</taxon>
        <taxon>Chlorophyta</taxon>
        <taxon>Mamiellophyceae</taxon>
        <taxon>Mamiellales</taxon>
        <taxon>Bathycoccaceae</taxon>
        <taxon>Ostreococcus</taxon>
    </lineage>
</organism>
<evidence type="ECO:0000313" key="16">
    <source>
        <dbReference type="EMBL" id="ABP01210.1"/>
    </source>
</evidence>
<dbReference type="GeneID" id="5005161"/>
<dbReference type="GO" id="GO:0005524">
    <property type="term" value="F:ATP binding"/>
    <property type="evidence" value="ECO:0007669"/>
    <property type="project" value="UniProtKB-KW"/>
</dbReference>
<dbReference type="OrthoDB" id="48943at2759"/>
<feature type="transmembrane region" description="Helical" evidence="11">
    <location>
        <begin position="917"/>
        <end position="937"/>
    </location>
</feature>